<accession>A0ABS1E5W7</accession>
<evidence type="ECO:0000256" key="3">
    <source>
        <dbReference type="ARBA" id="ARBA00022485"/>
    </source>
</evidence>
<name>A0ABS1E5W7_9GAMM</name>
<dbReference type="PROSITE" id="PS51379">
    <property type="entry name" value="4FE4S_FER_2"/>
    <property type="match status" value="1"/>
</dbReference>
<dbReference type="Gene3D" id="3.30.70.3340">
    <property type="match status" value="1"/>
</dbReference>
<sequence length="362" mass="40621">MAEAQATQKPRSPIESGTPDPFRHLHPTLRRNFGLWRSHDRPRPGVLHHTSHTGEEVWTVRVGTQRQMDLATVRSLCDIADEYADGYLRFTIRSNAEITVDDEAKLQPLIDALQRAGFPIGGTGPSVTMISHTQGWLHCDIPATDASGVVKALMDELHEEFIQERMPNRVHITTSCCQINCGGQGDIAINIQHTKPPKIQHDLVAHVCERPSVVARCPVAAIRPAVVNGQPSLEVDESKCVACGACYPPCPPMQINDPEHSKIAIWVGGNHANARGVPTFHKLAVAGLPNNPPRWPEVAEHVKRILYTYRDNARDYERVGEWIERIGWKRFFELTGLPFTKHHIENWKGSRYKLNTSAHLRF</sequence>
<dbReference type="Pfam" id="PF03460">
    <property type="entry name" value="NIR_SIR_ferr"/>
    <property type="match status" value="1"/>
</dbReference>
<dbReference type="SUPFAM" id="SSF56014">
    <property type="entry name" value="Nitrite and sulphite reductase 4Fe-4S domain-like"/>
    <property type="match status" value="1"/>
</dbReference>
<dbReference type="SUPFAM" id="SSF55124">
    <property type="entry name" value="Nitrite/Sulfite reductase N-terminal domain-like"/>
    <property type="match status" value="1"/>
</dbReference>
<dbReference type="RefSeq" id="WP_200259579.1">
    <property type="nucleotide sequence ID" value="NZ_NRSH01000095.1"/>
</dbReference>
<dbReference type="NCBIfam" id="TIGR02066">
    <property type="entry name" value="dsrB"/>
    <property type="match status" value="1"/>
</dbReference>
<dbReference type="EMBL" id="NRSH01000095">
    <property type="protein sequence ID" value="MBK1727065.1"/>
    <property type="molecule type" value="Genomic_DNA"/>
</dbReference>
<evidence type="ECO:0000256" key="4">
    <source>
        <dbReference type="ARBA" id="ARBA00022723"/>
    </source>
</evidence>
<keyword evidence="3" id="KW-0004">4Fe-4S</keyword>
<dbReference type="InterPro" id="IPR006067">
    <property type="entry name" value="NO2/SO3_Rdtase_4Fe4S_dom"/>
</dbReference>
<dbReference type="InterPro" id="IPR005117">
    <property type="entry name" value="NiRdtase/SiRdtase_haem-b_fer"/>
</dbReference>
<dbReference type="Pfam" id="PF00037">
    <property type="entry name" value="Fer4"/>
    <property type="match status" value="1"/>
</dbReference>
<keyword evidence="11" id="KW-1185">Reference proteome</keyword>
<dbReference type="InterPro" id="IPR045169">
    <property type="entry name" value="NO2/SO3_Rdtase_4Fe4S_prot"/>
</dbReference>
<evidence type="ECO:0000259" key="9">
    <source>
        <dbReference type="PROSITE" id="PS51379"/>
    </source>
</evidence>
<keyword evidence="5" id="KW-0560">Oxidoreductase</keyword>
<evidence type="ECO:0000256" key="8">
    <source>
        <dbReference type="SAM" id="MobiDB-lite"/>
    </source>
</evidence>
<dbReference type="Gene3D" id="3.30.413.10">
    <property type="entry name" value="Sulfite Reductase Hemoprotein, domain 1"/>
    <property type="match status" value="1"/>
</dbReference>
<keyword evidence="6" id="KW-0408">Iron</keyword>
<organism evidence="10 11">
    <name type="scientific">Halorhodospira neutriphila</name>
    <dbReference type="NCBI Taxonomy" id="168379"/>
    <lineage>
        <taxon>Bacteria</taxon>
        <taxon>Pseudomonadati</taxon>
        <taxon>Pseudomonadota</taxon>
        <taxon>Gammaproteobacteria</taxon>
        <taxon>Chromatiales</taxon>
        <taxon>Ectothiorhodospiraceae</taxon>
        <taxon>Halorhodospira</taxon>
    </lineage>
</organism>
<dbReference type="Proteomes" id="UP000738126">
    <property type="component" value="Unassembled WGS sequence"/>
</dbReference>
<dbReference type="InterPro" id="IPR045854">
    <property type="entry name" value="NO2/SO3_Rdtase_4Fe4S_sf"/>
</dbReference>
<evidence type="ECO:0000256" key="2">
    <source>
        <dbReference type="ARBA" id="ARBA00001966"/>
    </source>
</evidence>
<dbReference type="InterPro" id="IPR017900">
    <property type="entry name" value="4Fe4S_Fe_S_CS"/>
</dbReference>
<evidence type="ECO:0000256" key="1">
    <source>
        <dbReference type="ARBA" id="ARBA00001929"/>
    </source>
</evidence>
<protein>
    <submittedName>
        <fullName evidence="10">Dissimilatory-type sulfite reductase subunit beta</fullName>
    </submittedName>
</protein>
<evidence type="ECO:0000256" key="5">
    <source>
        <dbReference type="ARBA" id="ARBA00023002"/>
    </source>
</evidence>
<dbReference type="InterPro" id="IPR017896">
    <property type="entry name" value="4Fe4S_Fe-S-bd"/>
</dbReference>
<comment type="caution">
    <text evidence="10">The sequence shown here is derived from an EMBL/GenBank/DDBJ whole genome shotgun (WGS) entry which is preliminary data.</text>
</comment>
<evidence type="ECO:0000313" key="10">
    <source>
        <dbReference type="EMBL" id="MBK1727065.1"/>
    </source>
</evidence>
<gene>
    <name evidence="10" type="primary">dsrB</name>
    <name evidence="10" type="ORF">CKO13_08530</name>
</gene>
<keyword evidence="7" id="KW-0411">Iron-sulfur</keyword>
<dbReference type="InterPro" id="IPR011808">
    <property type="entry name" value="DsrB"/>
</dbReference>
<dbReference type="PANTHER" id="PTHR11493:SF47">
    <property type="entry name" value="SULFITE REDUCTASE [NADPH] SUBUNIT BETA"/>
    <property type="match status" value="1"/>
</dbReference>
<reference evidence="10 11" key="1">
    <citation type="journal article" date="2020" name="Microorganisms">
        <title>Osmotic Adaptation and Compatible Solute Biosynthesis of Phototrophic Bacteria as Revealed from Genome Analyses.</title>
        <authorList>
            <person name="Imhoff J.F."/>
            <person name="Rahn T."/>
            <person name="Kunzel S."/>
            <person name="Keller A."/>
            <person name="Neulinger S.C."/>
        </authorList>
    </citation>
    <scope>NUCLEOTIDE SEQUENCE [LARGE SCALE GENOMIC DNA]</scope>
    <source>
        <strain evidence="10 11">DSM 15116</strain>
    </source>
</reference>
<comment type="cofactor">
    <cofactor evidence="2">
        <name>[4Fe-4S] cluster</name>
        <dbReference type="ChEBI" id="CHEBI:49883"/>
    </cofactor>
</comment>
<dbReference type="Pfam" id="PF01077">
    <property type="entry name" value="NIR_SIR"/>
    <property type="match status" value="1"/>
</dbReference>
<evidence type="ECO:0000313" key="11">
    <source>
        <dbReference type="Proteomes" id="UP000738126"/>
    </source>
</evidence>
<dbReference type="PROSITE" id="PS00198">
    <property type="entry name" value="4FE4S_FER_1"/>
    <property type="match status" value="1"/>
</dbReference>
<keyword evidence="4" id="KW-0479">Metal-binding</keyword>
<evidence type="ECO:0000256" key="7">
    <source>
        <dbReference type="ARBA" id="ARBA00023014"/>
    </source>
</evidence>
<feature type="compositionally biased region" description="Polar residues" evidence="8">
    <location>
        <begin position="1"/>
        <end position="10"/>
    </location>
</feature>
<proteinExistence type="predicted"/>
<dbReference type="Gene3D" id="3.30.70.20">
    <property type="match status" value="1"/>
</dbReference>
<dbReference type="PANTHER" id="PTHR11493">
    <property type="entry name" value="SULFITE REDUCTASE [NADPH] SUBUNIT BETA-RELATED"/>
    <property type="match status" value="1"/>
</dbReference>
<evidence type="ECO:0000256" key="6">
    <source>
        <dbReference type="ARBA" id="ARBA00023004"/>
    </source>
</evidence>
<dbReference type="InterPro" id="IPR036136">
    <property type="entry name" value="Nit/Sulf_reduc_fer-like_dom_sf"/>
</dbReference>
<feature type="domain" description="4Fe-4S ferredoxin-type" evidence="9">
    <location>
        <begin position="231"/>
        <end position="260"/>
    </location>
</feature>
<comment type="cofactor">
    <cofactor evidence="1">
        <name>siroheme</name>
        <dbReference type="ChEBI" id="CHEBI:60052"/>
    </cofactor>
</comment>
<feature type="region of interest" description="Disordered" evidence="8">
    <location>
        <begin position="1"/>
        <end position="24"/>
    </location>
</feature>
<dbReference type="SUPFAM" id="SSF54862">
    <property type="entry name" value="4Fe-4S ferredoxins"/>
    <property type="match status" value="1"/>
</dbReference>